<evidence type="ECO:0008006" key="5">
    <source>
        <dbReference type="Google" id="ProtNLM"/>
    </source>
</evidence>
<dbReference type="PANTHER" id="PTHR30314">
    <property type="entry name" value="CELL DIVISION PROTEIN FTSZ-RELATED"/>
    <property type="match status" value="1"/>
</dbReference>
<dbReference type="InterPro" id="IPR045061">
    <property type="entry name" value="FtsZ/CetZ"/>
</dbReference>
<sequence>MSINANQIKIKVIGLGIEAKNIINLLHFQNQNIEIFEAQSDIKNFSNNEKFNQILFEYNHNLLGLDSIEQDSQQNQNNITKINNVINDADFIVLIAGANGQIDNKFIPQIAQCAKKINIPTLAIVSMPCEDIYGKIERQKALIALQNIKSAVNSYMVIDYNDLSESLDLPMTSLIELPGIIANNSLNTLFDLFYENMQTNIDFLSIKNMFMYGGQILISSGWANQQDIITNALADEEQRAKFIAKSNNFSKMILHIKSISITGKQLLSIRKNIIQRYNLNEDVLDFKTAFQSGNNIKHNSINISYILSENNLNLEQNNQINSQINHLNSKNQISTNSENNFDITSEILLNNDDVIEEDKEEKNTPQIPIFY</sequence>
<keyword evidence="4" id="KW-1185">Reference proteome</keyword>
<organism evidence="3 4">
    <name type="scientific">Mycoplasmopsis phocirhinis</name>
    <dbReference type="NCBI Taxonomy" id="142650"/>
    <lineage>
        <taxon>Bacteria</taxon>
        <taxon>Bacillati</taxon>
        <taxon>Mycoplasmatota</taxon>
        <taxon>Mycoplasmoidales</taxon>
        <taxon>Metamycoplasmataceae</taxon>
        <taxon>Mycoplasmopsis</taxon>
    </lineage>
</organism>
<name>A0A4P6MNM9_9BACT</name>
<dbReference type="AlphaFoldDB" id="A0A4P6MNM9"/>
<dbReference type="KEGG" id="mphi:EG856_00970"/>
<keyword evidence="1" id="KW-0547">Nucleotide-binding</keyword>
<dbReference type="GO" id="GO:0032153">
    <property type="term" value="C:cell division site"/>
    <property type="evidence" value="ECO:0007669"/>
    <property type="project" value="TreeGrafter"/>
</dbReference>
<dbReference type="GO" id="GO:0003924">
    <property type="term" value="F:GTPase activity"/>
    <property type="evidence" value="ECO:0007669"/>
    <property type="project" value="InterPro"/>
</dbReference>
<dbReference type="Gene3D" id="3.40.50.1440">
    <property type="entry name" value="Tubulin/FtsZ, GTPase domain"/>
    <property type="match status" value="1"/>
</dbReference>
<protein>
    <recommendedName>
        <fullName evidence="5">Cell division protein FtsZ</fullName>
    </recommendedName>
</protein>
<dbReference type="PANTHER" id="PTHR30314:SF3">
    <property type="entry name" value="MITOCHONDRIAL DIVISION PROTEIN FSZA"/>
    <property type="match status" value="1"/>
</dbReference>
<dbReference type="RefSeq" id="WP_130429278.1">
    <property type="nucleotide sequence ID" value="NZ_CP034841.1"/>
</dbReference>
<dbReference type="Proteomes" id="UP000289326">
    <property type="component" value="Chromosome"/>
</dbReference>
<dbReference type="GO" id="GO:0005737">
    <property type="term" value="C:cytoplasm"/>
    <property type="evidence" value="ECO:0007669"/>
    <property type="project" value="TreeGrafter"/>
</dbReference>
<accession>A0A4P6MNM9</accession>
<evidence type="ECO:0000256" key="1">
    <source>
        <dbReference type="ARBA" id="ARBA00022741"/>
    </source>
</evidence>
<reference evidence="3 4" key="1">
    <citation type="submission" date="2019-01" db="EMBL/GenBank/DDBJ databases">
        <title>Complete sequence and annotation of the Mycoplasma phocirhinis strain 852T genome.</title>
        <authorList>
            <person name="Frasca S.Jr."/>
            <person name="Kutish G.F."/>
            <person name="Castellanos Gell J."/>
            <person name="Michaels D.L."/>
            <person name="Brown D.R."/>
        </authorList>
    </citation>
    <scope>NUCLEOTIDE SEQUENCE [LARGE SCALE GENOMIC DNA]</scope>
    <source>
        <strain evidence="3 4">852</strain>
    </source>
</reference>
<proteinExistence type="predicted"/>
<evidence type="ECO:0000256" key="2">
    <source>
        <dbReference type="ARBA" id="ARBA00023134"/>
    </source>
</evidence>
<dbReference type="InterPro" id="IPR036525">
    <property type="entry name" value="Tubulin/FtsZ_GTPase_sf"/>
</dbReference>
<dbReference type="GO" id="GO:0051301">
    <property type="term" value="P:cell division"/>
    <property type="evidence" value="ECO:0007669"/>
    <property type="project" value="TreeGrafter"/>
</dbReference>
<evidence type="ECO:0000313" key="3">
    <source>
        <dbReference type="EMBL" id="QBF34500.1"/>
    </source>
</evidence>
<dbReference type="GO" id="GO:0005525">
    <property type="term" value="F:GTP binding"/>
    <property type="evidence" value="ECO:0007669"/>
    <property type="project" value="UniProtKB-KW"/>
</dbReference>
<evidence type="ECO:0000313" key="4">
    <source>
        <dbReference type="Proteomes" id="UP000289326"/>
    </source>
</evidence>
<keyword evidence="2" id="KW-0342">GTP-binding</keyword>
<dbReference type="EMBL" id="CP034841">
    <property type="protein sequence ID" value="QBF34500.1"/>
    <property type="molecule type" value="Genomic_DNA"/>
</dbReference>
<gene>
    <name evidence="3" type="ORF">EG856_00970</name>
</gene>
<dbReference type="SUPFAM" id="SSF52490">
    <property type="entry name" value="Tubulin nucleotide-binding domain-like"/>
    <property type="match status" value="1"/>
</dbReference>